<dbReference type="Pfam" id="PF13589">
    <property type="entry name" value="HATPase_c_3"/>
    <property type="match status" value="1"/>
</dbReference>
<dbReference type="GO" id="GO:0000710">
    <property type="term" value="P:meiotic mismatch repair"/>
    <property type="evidence" value="ECO:0007669"/>
    <property type="project" value="EnsemblFungi"/>
</dbReference>
<evidence type="ECO:0000313" key="6">
    <source>
        <dbReference type="EMBL" id="AAS50273.1"/>
    </source>
</evidence>
<dbReference type="InterPro" id="IPR014762">
    <property type="entry name" value="DNA_mismatch_repair_CS"/>
</dbReference>
<organism evidence="6 7">
    <name type="scientific">Eremothecium gossypii (strain ATCC 10895 / CBS 109.51 / FGSC 9923 / NRRL Y-1056)</name>
    <name type="common">Yeast</name>
    <name type="synonym">Ashbya gossypii</name>
    <dbReference type="NCBI Taxonomy" id="284811"/>
    <lineage>
        <taxon>Eukaryota</taxon>
        <taxon>Fungi</taxon>
        <taxon>Dikarya</taxon>
        <taxon>Ascomycota</taxon>
        <taxon>Saccharomycotina</taxon>
        <taxon>Saccharomycetes</taxon>
        <taxon>Saccharomycetales</taxon>
        <taxon>Saccharomycetaceae</taxon>
        <taxon>Eremothecium</taxon>
    </lineage>
</organism>
<evidence type="ECO:0000259" key="5">
    <source>
        <dbReference type="SMART" id="SM01340"/>
    </source>
</evidence>
<feature type="domain" description="MutL C-terminal dimerisation" evidence="4">
    <location>
        <begin position="496"/>
        <end position="682"/>
    </location>
</feature>
<feature type="region of interest" description="Disordered" evidence="3">
    <location>
        <begin position="389"/>
        <end position="438"/>
    </location>
</feature>
<dbReference type="CDD" id="cd03486">
    <property type="entry name" value="MutL_Trans_MLH3"/>
    <property type="match status" value="1"/>
</dbReference>
<gene>
    <name evidence="6" type="ORF">AGOS_AAL093C</name>
</gene>
<evidence type="ECO:0000259" key="4">
    <source>
        <dbReference type="SMART" id="SM00853"/>
    </source>
</evidence>
<dbReference type="GO" id="GO:0140664">
    <property type="term" value="F:ATP-dependent DNA damage sensor activity"/>
    <property type="evidence" value="ECO:0007669"/>
    <property type="project" value="InterPro"/>
</dbReference>
<dbReference type="GO" id="GO:0032300">
    <property type="term" value="C:mismatch repair complex"/>
    <property type="evidence" value="ECO:0000318"/>
    <property type="project" value="GO_Central"/>
</dbReference>
<dbReference type="GO" id="GO:0007131">
    <property type="term" value="P:reciprocal meiotic recombination"/>
    <property type="evidence" value="ECO:0007669"/>
    <property type="project" value="EnsemblFungi"/>
</dbReference>
<dbReference type="InterPro" id="IPR014721">
    <property type="entry name" value="Ribsml_uS5_D2-typ_fold_subgr"/>
</dbReference>
<dbReference type="EMBL" id="AE016814">
    <property type="protein sequence ID" value="AAS50273.1"/>
    <property type="molecule type" value="Genomic_DNA"/>
</dbReference>
<reference evidence="6 7" key="1">
    <citation type="journal article" date="2004" name="Science">
        <title>The Ashbya gossypii genome as a tool for mapping the ancient Saccharomyces cerevisiae genome.</title>
        <authorList>
            <person name="Dietrich F.S."/>
            <person name="Voegeli S."/>
            <person name="Brachat S."/>
            <person name="Lerch A."/>
            <person name="Gates K."/>
            <person name="Steiner S."/>
            <person name="Mohr C."/>
            <person name="Pohlmann R."/>
            <person name="Luedi P."/>
            <person name="Choi S."/>
            <person name="Wing R.A."/>
            <person name="Flavier A."/>
            <person name="Gaffney T.D."/>
            <person name="Philippsen P."/>
        </authorList>
    </citation>
    <scope>NUCLEOTIDE SEQUENCE [LARGE SCALE GENOMIC DNA]</scope>
    <source>
        <strain evidence="7">ATCC 10895 / CBS 109.51 / FGSC 9923 / NRRL Y-1056</strain>
    </source>
</reference>
<dbReference type="Gene3D" id="3.30.565.10">
    <property type="entry name" value="Histidine kinase-like ATPase, C-terminal domain"/>
    <property type="match status" value="1"/>
</dbReference>
<dbReference type="RefSeq" id="NP_982449.1">
    <property type="nucleotide sequence ID" value="NM_207802.1"/>
</dbReference>
<dbReference type="InterPro" id="IPR042121">
    <property type="entry name" value="MutL_C_regsub"/>
</dbReference>
<dbReference type="KEGG" id="ago:AGOS_AAL093C"/>
<reference evidence="7" key="2">
    <citation type="journal article" date="2013" name="G3 (Bethesda)">
        <title>Genomes of Ashbya fungi isolated from insects reveal four mating-type loci, numerous translocations, lack of transposons, and distinct gene duplications.</title>
        <authorList>
            <person name="Dietrich F.S."/>
            <person name="Voegeli S."/>
            <person name="Kuo S."/>
            <person name="Philippsen P."/>
        </authorList>
    </citation>
    <scope>GENOME REANNOTATION</scope>
    <source>
        <strain evidence="7">ATCC 10895 / CBS 109.51 / FGSC 9923 / NRRL Y-1056</strain>
    </source>
</reference>
<dbReference type="InterPro" id="IPR013507">
    <property type="entry name" value="DNA_mismatch_S5_2-like"/>
</dbReference>
<dbReference type="STRING" id="284811.Q75F21"/>
<evidence type="ECO:0000256" key="2">
    <source>
        <dbReference type="ARBA" id="ARBA00022763"/>
    </source>
</evidence>
<dbReference type="AlphaFoldDB" id="Q75F21"/>
<dbReference type="PANTHER" id="PTHR10073">
    <property type="entry name" value="DNA MISMATCH REPAIR PROTEIN MLH, PMS, MUTL"/>
    <property type="match status" value="1"/>
</dbReference>
<dbReference type="GO" id="GO:0005634">
    <property type="term" value="C:nucleus"/>
    <property type="evidence" value="ECO:0007669"/>
    <property type="project" value="EnsemblFungi"/>
</dbReference>
<dbReference type="Pfam" id="PF08676">
    <property type="entry name" value="MutL_C"/>
    <property type="match status" value="1"/>
</dbReference>
<dbReference type="SMART" id="SM00853">
    <property type="entry name" value="MutL_C"/>
    <property type="match status" value="1"/>
</dbReference>
<dbReference type="FunCoup" id="Q75F21">
    <property type="interactions" value="499"/>
</dbReference>
<dbReference type="HOGENOM" id="CLU_005415_1_0_1"/>
<keyword evidence="2" id="KW-0227">DNA damage</keyword>
<dbReference type="Proteomes" id="UP000000591">
    <property type="component" value="Chromosome I"/>
</dbReference>
<dbReference type="OMA" id="FECAHGR"/>
<dbReference type="InterPro" id="IPR014790">
    <property type="entry name" value="MutL_C"/>
</dbReference>
<dbReference type="OrthoDB" id="429932at2759"/>
<comment type="similarity">
    <text evidence="1">Belongs to the DNA mismatch repair MutL/HexB family.</text>
</comment>
<evidence type="ECO:0000256" key="3">
    <source>
        <dbReference type="SAM" id="MobiDB-lite"/>
    </source>
</evidence>
<dbReference type="InterPro" id="IPR036890">
    <property type="entry name" value="HATPase_C_sf"/>
</dbReference>
<dbReference type="PANTHER" id="PTHR10073:SF47">
    <property type="entry name" value="DNA MISMATCH REPAIR PROTEIN MLH3"/>
    <property type="match status" value="1"/>
</dbReference>
<dbReference type="SUPFAM" id="SSF55874">
    <property type="entry name" value="ATPase domain of HSP90 chaperone/DNA topoisomerase II/histidine kinase"/>
    <property type="match status" value="1"/>
</dbReference>
<evidence type="ECO:0000313" key="7">
    <source>
        <dbReference type="Proteomes" id="UP000000591"/>
    </source>
</evidence>
<sequence length="734" mass="83285">MRGMAAPKIHRLEESVFLRLRSQLSIVSVGAAVRELMQNSVDACCGRLEVSVDLDRWRVHVRDDGEGLNREELAKVGQWHYTSKLRRLEDLTATDTYGFRGEGLYMLSNISRVILLSKRAGMKHAALHRLPATDNALPRDSDDIRLLDGAHGTTVILEDLFYNLPIRRRMLARTPPHRLYDEIRADVLQLLLFCQTLQVSVLVIKNNQEKQIVRSGNLTQLTFPDTLMAVLMCCLGPVVAAKDLQYVSAKYQDIEVQGVISTVGVPSKDYQFIYINKRRYEDKRFIFGFNKLFRSARYKEDNMLAASTRGGQQAYSGYPVYLLVCKGPPSISDLLQNPSKVIENLEYGRVLQPLLCQVAKSFLRHYGHATVSFLDRKMTRNRLRAELPLPIQGKTDQDAPESSLHSGTDARHLLNGGINPVNQHPKRKKYNPPVASMNSSADATKILEHVAKIRTRNINVGLPVQKPVGSGSISSSLAFSDEHLSVDSIQLKDCIVINQIGNKFILLKLEPSRSRTTPLLLILDQHAADERVKLEAYTRDYLFTLLTAQPSFYTTPCSIAMDLTHTEADILLHYKREIEFWGFEICYKDEYTGPLYLKAIPTLFDAKKKNDVHYLKRALLQYAYDLKSLKKTKITSIEADGYVTKHLNEFAWWKYMNAIPTVFLEILNSKACRSAIMFGDKLNHDECLFLVRQLSTCNMPLRCAHGRPSVIPIADLKGLGSIVFESYIEDYRIT</sequence>
<feature type="domain" description="DNA mismatch repair protein S5" evidence="5">
    <location>
        <begin position="232"/>
        <end position="364"/>
    </location>
</feature>
<dbReference type="Gene3D" id="3.30.230.10">
    <property type="match status" value="1"/>
</dbReference>
<protein>
    <submittedName>
        <fullName evidence="6">AAL093Cp</fullName>
    </submittedName>
</protein>
<dbReference type="SUPFAM" id="SSF118116">
    <property type="entry name" value="DNA mismatch repair protein MutL"/>
    <property type="match status" value="1"/>
</dbReference>
<proteinExistence type="inferred from homology"/>
<dbReference type="GO" id="GO:0030983">
    <property type="term" value="F:mismatched DNA binding"/>
    <property type="evidence" value="ECO:0007669"/>
    <property type="project" value="InterPro"/>
</dbReference>
<evidence type="ECO:0000256" key="1">
    <source>
        <dbReference type="ARBA" id="ARBA00006082"/>
    </source>
</evidence>
<dbReference type="GeneID" id="4618574"/>
<dbReference type="InterPro" id="IPR042120">
    <property type="entry name" value="MutL_C_dimsub"/>
</dbReference>
<dbReference type="GO" id="GO:0006298">
    <property type="term" value="P:mismatch repair"/>
    <property type="evidence" value="ECO:0000318"/>
    <property type="project" value="GO_Central"/>
</dbReference>
<accession>Q75F21</accession>
<dbReference type="SMART" id="SM01340">
    <property type="entry name" value="DNA_mis_repair"/>
    <property type="match status" value="1"/>
</dbReference>
<dbReference type="InParanoid" id="Q75F21"/>
<name>Q75F21_EREGS</name>
<dbReference type="GO" id="GO:0016887">
    <property type="term" value="F:ATP hydrolysis activity"/>
    <property type="evidence" value="ECO:0000318"/>
    <property type="project" value="GO_Central"/>
</dbReference>
<dbReference type="InterPro" id="IPR037198">
    <property type="entry name" value="MutL_C_sf"/>
</dbReference>
<dbReference type="Gene3D" id="3.30.1370.100">
    <property type="entry name" value="MutL, C-terminal domain, regulatory subdomain"/>
    <property type="match status" value="1"/>
</dbReference>
<dbReference type="GO" id="GO:0097587">
    <property type="term" value="C:MutLgamma complex"/>
    <property type="evidence" value="ECO:0007669"/>
    <property type="project" value="EnsemblFungi"/>
</dbReference>
<dbReference type="GO" id="GO:0005524">
    <property type="term" value="F:ATP binding"/>
    <property type="evidence" value="ECO:0007669"/>
    <property type="project" value="InterPro"/>
</dbReference>
<keyword evidence="7" id="KW-1185">Reference proteome</keyword>
<dbReference type="eggNOG" id="KOG1977">
    <property type="taxonomic scope" value="Eukaryota"/>
</dbReference>
<dbReference type="InterPro" id="IPR038973">
    <property type="entry name" value="MutL/Mlh/Pms-like"/>
</dbReference>
<dbReference type="Gene3D" id="3.30.1540.20">
    <property type="entry name" value="MutL, C-terminal domain, dimerisation subdomain"/>
    <property type="match status" value="1"/>
</dbReference>
<dbReference type="PROSITE" id="PS00058">
    <property type="entry name" value="DNA_MISMATCH_REPAIR_1"/>
    <property type="match status" value="1"/>
</dbReference>